<organism evidence="2 3">
    <name type="scientific">Rhizopus delemar (strain RA 99-880 / ATCC MYA-4621 / FGSC 9543 / NRRL 43880)</name>
    <name type="common">Mucormycosis agent</name>
    <name type="synonym">Rhizopus arrhizus var. delemar</name>
    <dbReference type="NCBI Taxonomy" id="246409"/>
    <lineage>
        <taxon>Eukaryota</taxon>
        <taxon>Fungi</taxon>
        <taxon>Fungi incertae sedis</taxon>
        <taxon>Mucoromycota</taxon>
        <taxon>Mucoromycotina</taxon>
        <taxon>Mucoromycetes</taxon>
        <taxon>Mucorales</taxon>
        <taxon>Mucorineae</taxon>
        <taxon>Rhizopodaceae</taxon>
        <taxon>Rhizopus</taxon>
    </lineage>
</organism>
<dbReference type="PANTHER" id="PTHR12121">
    <property type="entry name" value="CARBON CATABOLITE REPRESSOR PROTEIN 4"/>
    <property type="match status" value="1"/>
</dbReference>
<dbReference type="FunCoup" id="I1C5F6">
    <property type="interactions" value="539"/>
</dbReference>
<dbReference type="EMBL" id="CH476737">
    <property type="protein sequence ID" value="EIE83686.1"/>
    <property type="molecule type" value="Genomic_DNA"/>
</dbReference>
<dbReference type="InterPro" id="IPR032675">
    <property type="entry name" value="LRR_dom_sf"/>
</dbReference>
<name>I1C5F6_RHIO9</name>
<reference evidence="2 3" key="1">
    <citation type="journal article" date="2009" name="PLoS Genet.">
        <title>Genomic analysis of the basal lineage fungus Rhizopus oryzae reveals a whole-genome duplication.</title>
        <authorList>
            <person name="Ma L.-J."/>
            <person name="Ibrahim A.S."/>
            <person name="Skory C."/>
            <person name="Grabherr M.G."/>
            <person name="Burger G."/>
            <person name="Butler M."/>
            <person name="Elias M."/>
            <person name="Idnurm A."/>
            <person name="Lang B.F."/>
            <person name="Sone T."/>
            <person name="Abe A."/>
            <person name="Calvo S.E."/>
            <person name="Corrochano L.M."/>
            <person name="Engels R."/>
            <person name="Fu J."/>
            <person name="Hansberg W."/>
            <person name="Kim J.-M."/>
            <person name="Kodira C.D."/>
            <person name="Koehrsen M.J."/>
            <person name="Liu B."/>
            <person name="Miranda-Saavedra D."/>
            <person name="O'Leary S."/>
            <person name="Ortiz-Castellanos L."/>
            <person name="Poulter R."/>
            <person name="Rodriguez-Romero J."/>
            <person name="Ruiz-Herrera J."/>
            <person name="Shen Y.-Q."/>
            <person name="Zeng Q."/>
            <person name="Galagan J."/>
            <person name="Birren B.W."/>
            <person name="Cuomo C.A."/>
            <person name="Wickes B.L."/>
        </authorList>
    </citation>
    <scope>NUCLEOTIDE SEQUENCE [LARGE SCALE GENOMIC DNA]</scope>
    <source>
        <strain evidence="3">RA 99-880 / ATCC MYA-4621 / FGSC 9543 / NRRL 43880</strain>
    </source>
</reference>
<dbReference type="eggNOG" id="KOG0620">
    <property type="taxonomic scope" value="Eukaryota"/>
</dbReference>
<sequence>MFNSGGTAAAFAASPGTSPSIANYSVPVFGMPATPISSNGNTGSFGTRFPLHPQAQPVLDGTSTDISTPHLTHQLTCAQISRQSSSPHHHARTAAAVARSTTASSAVTIIDPNNPNKFGDRHGEYKTKETAVENQMWTSLDMGGIGLKHISPAICNYKFMTALYINHNNLTYLMPSLAQLTQLKILDVSDGTQGVIMSLRESAPDRFTVLCYNILCQKYATSQAYGYTPSWALNWDYRRELILTDISNYNTDIICLQEVEMAAYENQFALIEHELIEYNQKALQRSDFKSADIYNRVMNKDNIAIFVMLEDQITHQRVLVANTHIHWDLLCADVKLVQTGVMMEELEKFANKHLNAGTITYDSCAKLPIVICGDFNSVPESGVCEFLSKGLIAQDHADFGSYSYGSYTTKGLSHRYALKNSYASVPEFAFTNFIPGFKGILDYIWCSANTLEVASVLGPIDKEYLSKVIGFPNAHFPSDHIPIISEIKYKPNNKKEPAQPADFSFIKIKNNNRY</sequence>
<dbReference type="Gene3D" id="3.60.10.10">
    <property type="entry name" value="Endonuclease/exonuclease/phosphatase"/>
    <property type="match status" value="1"/>
</dbReference>
<proteinExistence type="predicted"/>
<dbReference type="Gene3D" id="3.80.10.10">
    <property type="entry name" value="Ribonuclease Inhibitor"/>
    <property type="match status" value="1"/>
</dbReference>
<dbReference type="InterPro" id="IPR036691">
    <property type="entry name" value="Endo/exonu/phosph_ase_sf"/>
</dbReference>
<gene>
    <name evidence="2" type="ORF">RO3G_08391</name>
</gene>
<protein>
    <recommendedName>
        <fullName evidence="1">Endonuclease/exonuclease/phosphatase domain-containing protein</fullName>
    </recommendedName>
</protein>
<dbReference type="GeneID" id="93615362"/>
<dbReference type="Proteomes" id="UP000009138">
    <property type="component" value="Unassembled WGS sequence"/>
</dbReference>
<dbReference type="VEuPathDB" id="FungiDB:RO3G_08391"/>
<evidence type="ECO:0000313" key="2">
    <source>
        <dbReference type="EMBL" id="EIE83686.1"/>
    </source>
</evidence>
<evidence type="ECO:0000259" key="1">
    <source>
        <dbReference type="Pfam" id="PF03372"/>
    </source>
</evidence>
<dbReference type="OMA" id="EHRMVAP"/>
<evidence type="ECO:0000313" key="3">
    <source>
        <dbReference type="Proteomes" id="UP000009138"/>
    </source>
</evidence>
<keyword evidence="3" id="KW-1185">Reference proteome</keyword>
<feature type="domain" description="Endonuclease/exonuclease/phosphatase" evidence="1">
    <location>
        <begin position="212"/>
        <end position="480"/>
    </location>
</feature>
<dbReference type="InterPro" id="IPR050410">
    <property type="entry name" value="CCR4/nocturin_mRNA_transcr"/>
</dbReference>
<accession>I1C5F6</accession>
<dbReference type="InParanoid" id="I1C5F6"/>
<dbReference type="PANTHER" id="PTHR12121:SF100">
    <property type="entry name" value="POLY(A)-SPECIFIC RIBONUCLEASE"/>
    <property type="match status" value="1"/>
</dbReference>
<dbReference type="SUPFAM" id="SSF52058">
    <property type="entry name" value="L domain-like"/>
    <property type="match status" value="1"/>
</dbReference>
<dbReference type="InterPro" id="IPR005135">
    <property type="entry name" value="Endo/exonuclease/phosphatase"/>
</dbReference>
<dbReference type="STRING" id="246409.I1C5F6"/>
<dbReference type="GO" id="GO:0000175">
    <property type="term" value="F:3'-5'-RNA exonuclease activity"/>
    <property type="evidence" value="ECO:0007669"/>
    <property type="project" value="TreeGrafter"/>
</dbReference>
<dbReference type="AlphaFoldDB" id="I1C5F6"/>
<dbReference type="SUPFAM" id="SSF56219">
    <property type="entry name" value="DNase I-like"/>
    <property type="match status" value="1"/>
</dbReference>
<dbReference type="Pfam" id="PF03372">
    <property type="entry name" value="Exo_endo_phos"/>
    <property type="match status" value="1"/>
</dbReference>
<dbReference type="RefSeq" id="XP_067519082.1">
    <property type="nucleotide sequence ID" value="XM_067662981.1"/>
</dbReference>
<dbReference type="OrthoDB" id="428734at2759"/>